<dbReference type="OrthoDB" id="26416at10239"/>
<organism evidence="1 2">
    <name type="scientific">Arthrobacter phage Wayne</name>
    <dbReference type="NCBI Taxonomy" id="1772322"/>
    <lineage>
        <taxon>Viruses</taxon>
        <taxon>Duplodnaviria</taxon>
        <taxon>Heunggongvirae</taxon>
        <taxon>Uroviricota</taxon>
        <taxon>Caudoviricetes</taxon>
        <taxon>Korravirus</taxon>
        <taxon>Korravirus wayne</taxon>
    </lineage>
</organism>
<dbReference type="Proteomes" id="UP000225197">
    <property type="component" value="Segment"/>
</dbReference>
<sequence length="81" mass="9073">MSNTEHYTATVEIVKVTRTVGGSRYNPNTRKHENEPAGRIKDELVRVTLRDETLRGLINKVTAILEVNVPTPAMVAEREGE</sequence>
<evidence type="ECO:0000313" key="1">
    <source>
        <dbReference type="EMBL" id="ALY10763.1"/>
    </source>
</evidence>
<keyword evidence="2" id="KW-1185">Reference proteome</keyword>
<dbReference type="EMBL" id="KU160672">
    <property type="protein sequence ID" value="ALY10763.1"/>
    <property type="molecule type" value="Genomic_DNA"/>
</dbReference>
<protein>
    <submittedName>
        <fullName evidence="1">Uncharacterized protein</fullName>
    </submittedName>
</protein>
<dbReference type="RefSeq" id="YP_009602965.1">
    <property type="nucleotide sequence ID" value="NC_041946.1"/>
</dbReference>
<name>A0A0U4JVK1_9CAUD</name>
<dbReference type="KEGG" id="vg:40078833"/>
<accession>A0A0U4JVK1</accession>
<proteinExistence type="predicted"/>
<reference evidence="1" key="1">
    <citation type="submission" date="2017-04" db="EMBL/GenBank/DDBJ databases">
        <authorList>
            <person name="Jacobs-Sera D."/>
            <person name="Guerrero C.A."/>
            <person name="Garlena R.A."/>
            <person name="Russell D.A."/>
            <person name="Pope W.H."/>
            <person name="Hatfull G.F."/>
        </authorList>
    </citation>
    <scope>NUCLEOTIDE SEQUENCE [LARGE SCALE GENOMIC DNA]</scope>
</reference>
<dbReference type="GeneID" id="40078833"/>
<gene>
    <name evidence="1" type="primary">38</name>
    <name evidence="1" type="ORF">PBI_WAYNE_38</name>
</gene>
<evidence type="ECO:0000313" key="2">
    <source>
        <dbReference type="Proteomes" id="UP000225197"/>
    </source>
</evidence>